<comment type="caution">
    <text evidence="2">The sequence shown here is derived from an EMBL/GenBank/DDBJ whole genome shotgun (WGS) entry which is preliminary data.</text>
</comment>
<dbReference type="EMBL" id="JBFOLJ010000001">
    <property type="protein sequence ID" value="KAL2556609.1"/>
    <property type="molecule type" value="Genomic_DNA"/>
</dbReference>
<name>A0ABD1X3Y4_9LAMI</name>
<dbReference type="AlphaFoldDB" id="A0ABD1X3Y4"/>
<protein>
    <submittedName>
        <fullName evidence="2">Uncharacterized protein</fullName>
    </submittedName>
</protein>
<keyword evidence="3" id="KW-1185">Reference proteome</keyword>
<accession>A0ABD1X3Y4</accession>
<feature type="compositionally biased region" description="Basic and acidic residues" evidence="1">
    <location>
        <begin position="290"/>
        <end position="304"/>
    </location>
</feature>
<dbReference type="PANTHER" id="PTHR33095:SF57">
    <property type="entry name" value="EXPRESSED PROTEIN"/>
    <property type="match status" value="1"/>
</dbReference>
<feature type="compositionally biased region" description="Low complexity" evidence="1">
    <location>
        <begin position="215"/>
        <end position="238"/>
    </location>
</feature>
<evidence type="ECO:0000313" key="3">
    <source>
        <dbReference type="Proteomes" id="UP001604277"/>
    </source>
</evidence>
<reference evidence="3" key="1">
    <citation type="submission" date="2024-07" db="EMBL/GenBank/DDBJ databases">
        <title>Two chromosome-level genome assemblies of Korean endemic species Abeliophyllum distichum and Forsythia ovata (Oleaceae).</title>
        <authorList>
            <person name="Jang H."/>
        </authorList>
    </citation>
    <scope>NUCLEOTIDE SEQUENCE [LARGE SCALE GENOMIC DNA]</scope>
</reference>
<organism evidence="2 3">
    <name type="scientific">Forsythia ovata</name>
    <dbReference type="NCBI Taxonomy" id="205694"/>
    <lineage>
        <taxon>Eukaryota</taxon>
        <taxon>Viridiplantae</taxon>
        <taxon>Streptophyta</taxon>
        <taxon>Embryophyta</taxon>
        <taxon>Tracheophyta</taxon>
        <taxon>Spermatophyta</taxon>
        <taxon>Magnoliopsida</taxon>
        <taxon>eudicotyledons</taxon>
        <taxon>Gunneridae</taxon>
        <taxon>Pentapetalae</taxon>
        <taxon>asterids</taxon>
        <taxon>lamiids</taxon>
        <taxon>Lamiales</taxon>
        <taxon>Oleaceae</taxon>
        <taxon>Forsythieae</taxon>
        <taxon>Forsythia</taxon>
    </lineage>
</organism>
<dbReference type="Proteomes" id="UP001604277">
    <property type="component" value="Unassembled WGS sequence"/>
</dbReference>
<feature type="compositionally biased region" description="Low complexity" evidence="1">
    <location>
        <begin position="278"/>
        <end position="289"/>
    </location>
</feature>
<feature type="region of interest" description="Disordered" evidence="1">
    <location>
        <begin position="277"/>
        <end position="324"/>
    </location>
</feature>
<proteinExistence type="predicted"/>
<evidence type="ECO:0000256" key="1">
    <source>
        <dbReference type="SAM" id="MobiDB-lite"/>
    </source>
</evidence>
<dbReference type="InterPro" id="IPR012442">
    <property type="entry name" value="DUF1645_plant"/>
</dbReference>
<dbReference type="PANTHER" id="PTHR33095">
    <property type="entry name" value="OS07G0619500 PROTEIN"/>
    <property type="match status" value="1"/>
</dbReference>
<dbReference type="Pfam" id="PF07816">
    <property type="entry name" value="DUF1645"/>
    <property type="match status" value="1"/>
</dbReference>
<evidence type="ECO:0000313" key="2">
    <source>
        <dbReference type="EMBL" id="KAL2556609.1"/>
    </source>
</evidence>
<sequence>MFLSTSKNGSFSTTISAGASPQNLLYEPPRFSEDVDSTCSTPYVSAPSSPGHTSSLPSGYFFSAPASPMHFLLSKEKVEPFSSKYEPGFFKSESGSSVEFEFCSRLSPNGLSGNGSMSSADELFLNGKIRPMKLSSHLKMPQVLVPLVDLGEGDDELREAESNSMRGRDLGIRNTKYAHRKTRSMSPFRTTQYEYHAVKNASTHGSGEKEKETEAPASAETTPSGSASSSRSSSSGRNNSKKWMFLKDLLHRSKSEGRANNKDRFWSAISFSLAKEQSSSPATLTSTPSSDKKRGKTETAETQKQKKGKKVPAAGKPANGVWKHRVPPSAHELHYTAKRAQAEEMKKKTFLPYRQGLLGFLGFSSKNYGTFNGPLNPEAESGLGVVRQHWADGFGMGVQVVWLVEKIPQANREASFLVAFGDRSVKGATEKEGKNSDGLMGRHSNN</sequence>
<gene>
    <name evidence="2" type="ORF">Fot_01348</name>
</gene>
<feature type="region of interest" description="Disordered" evidence="1">
    <location>
        <begin position="199"/>
        <end position="239"/>
    </location>
</feature>